<gene>
    <name evidence="2" type="ORF">TSPI_02728</name>
</gene>
<organism evidence="2 3">
    <name type="scientific">Trichinella spiralis</name>
    <name type="common">Trichina worm</name>
    <dbReference type="NCBI Taxonomy" id="6334"/>
    <lineage>
        <taxon>Eukaryota</taxon>
        <taxon>Metazoa</taxon>
        <taxon>Ecdysozoa</taxon>
        <taxon>Nematoda</taxon>
        <taxon>Enoplea</taxon>
        <taxon>Dorylaimia</taxon>
        <taxon>Trichinellida</taxon>
        <taxon>Trichinellidae</taxon>
        <taxon>Trichinella</taxon>
    </lineage>
</organism>
<evidence type="ECO:0000313" key="2">
    <source>
        <dbReference type="EMBL" id="KAL1240645.1"/>
    </source>
</evidence>
<comment type="caution">
    <text evidence="2">The sequence shown here is derived from an EMBL/GenBank/DDBJ whole genome shotgun (WGS) entry which is preliminary data.</text>
</comment>
<dbReference type="EMBL" id="JBEUSY010000254">
    <property type="protein sequence ID" value="KAL1240645.1"/>
    <property type="molecule type" value="Genomic_DNA"/>
</dbReference>
<evidence type="ECO:0000313" key="3">
    <source>
        <dbReference type="Proteomes" id="UP001558632"/>
    </source>
</evidence>
<sequence length="325" mass="36926">MSSVSRSSKETASSKSYQKEGRESFGVNSSVAKKRRLEVFASPFEISREIHRIDILNSEESVLLEKLKESAEIYAVTDDSVTGKNRSEKARRKIFRLLLDISLILDRKLIIADGIYNSVMNIVEQGSTEAEDSDDEILTKRNDSHRKKVDEFKLGKKQRNLSTPSEENNRPENPITKNVTVKVPRDKNIHEDGKTITFSPEPETDEETCCFCNVVPYGRLICCGNKDSPDLYARSAPIRQASNRRMKFKVEEAASKYGMKWHGGAITKRMKGEIVLPDSVLLLPKWFQNFKEPEGCFPVLEDRVELDFKVQHCPRRAHGNVGTLS</sequence>
<accession>A0ABR3KK67</accession>
<keyword evidence="3" id="KW-1185">Reference proteome</keyword>
<feature type="compositionally biased region" description="Basic and acidic residues" evidence="1">
    <location>
        <begin position="137"/>
        <end position="154"/>
    </location>
</feature>
<feature type="region of interest" description="Disordered" evidence="1">
    <location>
        <begin position="1"/>
        <end position="27"/>
    </location>
</feature>
<reference evidence="2 3" key="1">
    <citation type="submission" date="2024-07" db="EMBL/GenBank/DDBJ databases">
        <title>Enhanced genomic and transcriptomic resources for Trichinella pseudospiralis and T. spiralis underpin the discovery of pronounced molecular differences between stages and species.</title>
        <authorList>
            <person name="Pasi K.K."/>
            <person name="La Rosa G."/>
            <person name="Gomez-Morales M.A."/>
            <person name="Tosini F."/>
            <person name="Sumanam S."/>
            <person name="Young N.D."/>
            <person name="Chang B.C."/>
            <person name="Robin G.B."/>
        </authorList>
    </citation>
    <scope>NUCLEOTIDE SEQUENCE [LARGE SCALE GENOMIC DNA]</scope>
    <source>
        <strain evidence="2">ISS534</strain>
    </source>
</reference>
<name>A0ABR3KK67_TRISP</name>
<feature type="compositionally biased region" description="Low complexity" evidence="1">
    <location>
        <begin position="1"/>
        <end position="16"/>
    </location>
</feature>
<evidence type="ECO:0000256" key="1">
    <source>
        <dbReference type="SAM" id="MobiDB-lite"/>
    </source>
</evidence>
<feature type="region of interest" description="Disordered" evidence="1">
    <location>
        <begin position="127"/>
        <end position="176"/>
    </location>
</feature>
<dbReference type="Proteomes" id="UP001558632">
    <property type="component" value="Unassembled WGS sequence"/>
</dbReference>
<protein>
    <submittedName>
        <fullName evidence="2">Villin-4</fullName>
    </submittedName>
</protein>
<proteinExistence type="predicted"/>